<organism evidence="8 9">
    <name type="scientific">Aliidiomarina minuta</name>
    <dbReference type="NCBI Taxonomy" id="880057"/>
    <lineage>
        <taxon>Bacteria</taxon>
        <taxon>Pseudomonadati</taxon>
        <taxon>Pseudomonadota</taxon>
        <taxon>Gammaproteobacteria</taxon>
        <taxon>Alteromonadales</taxon>
        <taxon>Idiomarinaceae</taxon>
        <taxon>Aliidiomarina</taxon>
    </lineage>
</organism>
<dbReference type="Proteomes" id="UP000288293">
    <property type="component" value="Unassembled WGS sequence"/>
</dbReference>
<comment type="cofactor">
    <cofactor evidence="1">
        <name>Fe(2+)</name>
        <dbReference type="ChEBI" id="CHEBI:29033"/>
    </cofactor>
</comment>
<keyword evidence="9" id="KW-1185">Reference proteome</keyword>
<evidence type="ECO:0000256" key="3">
    <source>
        <dbReference type="ARBA" id="ARBA00023002"/>
    </source>
</evidence>
<keyword evidence="4" id="KW-0408">Iron</keyword>
<evidence type="ECO:0000256" key="5">
    <source>
        <dbReference type="ARBA" id="ARBA00035013"/>
    </source>
</evidence>
<keyword evidence="3" id="KW-0560">Oxidoreductase</keyword>
<evidence type="ECO:0000256" key="7">
    <source>
        <dbReference type="ARBA" id="ARBA00035045"/>
    </source>
</evidence>
<comment type="caution">
    <text evidence="8">The sequence shown here is derived from an EMBL/GenBank/DDBJ whole genome shotgun (WGS) entry which is preliminary data.</text>
</comment>
<proteinExistence type="inferred from homology"/>
<reference evidence="8 9" key="1">
    <citation type="journal article" date="2011" name="Front. Microbiol.">
        <title>Genomic signatures of strain selection and enhancement in Bacillus atrophaeus var. globigii, a historical biowarfare simulant.</title>
        <authorList>
            <person name="Gibbons H.S."/>
            <person name="Broomall S.M."/>
            <person name="McNew L.A."/>
            <person name="Daligault H."/>
            <person name="Chapman C."/>
            <person name="Bruce D."/>
            <person name="Karavis M."/>
            <person name="Krepps M."/>
            <person name="McGregor P.A."/>
            <person name="Hong C."/>
            <person name="Park K.H."/>
            <person name="Akmal A."/>
            <person name="Feldman A."/>
            <person name="Lin J.S."/>
            <person name="Chang W.E."/>
            <person name="Higgs B.W."/>
            <person name="Demirev P."/>
            <person name="Lindquist J."/>
            <person name="Liem A."/>
            <person name="Fochler E."/>
            <person name="Read T.D."/>
            <person name="Tapia R."/>
            <person name="Johnson S."/>
            <person name="Bishop-Lilly K.A."/>
            <person name="Detter C."/>
            <person name="Han C."/>
            <person name="Sozhamannan S."/>
            <person name="Rosenzweig C.N."/>
            <person name="Skowronski E.W."/>
        </authorList>
    </citation>
    <scope>NUCLEOTIDE SEQUENCE [LARGE SCALE GENOMIC DNA]</scope>
    <source>
        <strain evidence="8 9">MLST1</strain>
    </source>
</reference>
<gene>
    <name evidence="8" type="ORF">CWE09_02765</name>
</gene>
<dbReference type="OrthoDB" id="506370at2"/>
<evidence type="ECO:0000256" key="2">
    <source>
        <dbReference type="ARBA" id="ARBA00022964"/>
    </source>
</evidence>
<dbReference type="PANTHER" id="PTHR31136:SF5">
    <property type="entry name" value="2-OXOADIPATE DIOXYGENASE_DECARBOXYLASE, CHLOROPLASTIC"/>
    <property type="match status" value="1"/>
</dbReference>
<dbReference type="EMBL" id="PIPL01000001">
    <property type="protein sequence ID" value="RUO25668.1"/>
    <property type="molecule type" value="Genomic_DNA"/>
</dbReference>
<evidence type="ECO:0000256" key="6">
    <source>
        <dbReference type="ARBA" id="ARBA00035023"/>
    </source>
</evidence>
<evidence type="ECO:0000256" key="4">
    <source>
        <dbReference type="ARBA" id="ARBA00023004"/>
    </source>
</evidence>
<accession>A0A432W6G9</accession>
<dbReference type="CDD" id="cd16350">
    <property type="entry name" value="VOC_like"/>
    <property type="match status" value="1"/>
</dbReference>
<comment type="similarity">
    <text evidence="5">Belongs to the 2-oxoadipate dioxygenase/decarboxylase family.</text>
</comment>
<evidence type="ECO:0000256" key="1">
    <source>
        <dbReference type="ARBA" id="ARBA00001954"/>
    </source>
</evidence>
<dbReference type="InterPro" id="IPR009770">
    <property type="entry name" value="HGLS"/>
</dbReference>
<dbReference type="Gene3D" id="3.10.180.50">
    <property type="match status" value="1"/>
</dbReference>
<dbReference type="GO" id="GO:0051213">
    <property type="term" value="F:dioxygenase activity"/>
    <property type="evidence" value="ECO:0007669"/>
    <property type="project" value="UniProtKB-KW"/>
</dbReference>
<dbReference type="SMART" id="SM01150">
    <property type="entry name" value="DUF1338"/>
    <property type="match status" value="1"/>
</dbReference>
<dbReference type="EC" id="1.13.11.93" evidence="6"/>
<protein>
    <recommendedName>
        <fullName evidence="6">2-oxoadipate dioxygenase/decarboxylase</fullName>
        <ecNumber evidence="6">1.13.11.93</ecNumber>
    </recommendedName>
    <alternativeName>
        <fullName evidence="7">2-hydroxyglutarate synthase</fullName>
    </alternativeName>
</protein>
<evidence type="ECO:0000313" key="8">
    <source>
        <dbReference type="EMBL" id="RUO25668.1"/>
    </source>
</evidence>
<dbReference type="PANTHER" id="PTHR31136">
    <property type="entry name" value="DUF1338 DOMAIN-CONTAINING PROTEIN"/>
    <property type="match status" value="1"/>
</dbReference>
<keyword evidence="2" id="KW-0223">Dioxygenase</keyword>
<sequence>MSQEHLSEQVEHFFTNLWQDYISKTPSAPKVHQVLGQGAEIINDHVAFRTFNIAPVRLEKLAEIFENMGYFANGDYHFEAKKLRAKHYEHLNPDYPKIFISELLVEEFSEQAQRAIADMVASIDPREVEKTEFLYSGTHWQVSHEVYEMLLEESEYAAWMSAFGFCANHFTVSVNRLPGYEQLQDVNDKLKQEGFKLNTSGGEIKGSPEVYLEQSSTMADRIEVAFSDETALIPSCFYEFAKRYELPDGKMYTGFVAASADKIFESTNAKGE</sequence>
<evidence type="ECO:0000313" key="9">
    <source>
        <dbReference type="Proteomes" id="UP000288293"/>
    </source>
</evidence>
<dbReference type="AlphaFoldDB" id="A0A432W6G9"/>
<dbReference type="Pfam" id="PF07063">
    <property type="entry name" value="HGLS"/>
    <property type="match status" value="1"/>
</dbReference>
<name>A0A432W6G9_9GAMM</name>
<dbReference type="RefSeq" id="WP_126802455.1">
    <property type="nucleotide sequence ID" value="NZ_PIPL01000001.1"/>
</dbReference>